<protein>
    <submittedName>
        <fullName evidence="9">Putative permease</fullName>
    </submittedName>
</protein>
<dbReference type="Proteomes" id="UP000189545">
    <property type="component" value="Chromosome"/>
</dbReference>
<dbReference type="EMBL" id="CP014782">
    <property type="protein sequence ID" value="AQS37919.1"/>
    <property type="molecule type" value="Genomic_DNA"/>
</dbReference>
<dbReference type="AlphaFoldDB" id="A0A1S6HQX4"/>
<name>A0A1S6HQX4_9GAMM</name>
<feature type="transmembrane region" description="Helical" evidence="8">
    <location>
        <begin position="165"/>
        <end position="189"/>
    </location>
</feature>
<dbReference type="Pfam" id="PF01594">
    <property type="entry name" value="AI-2E_transport"/>
    <property type="match status" value="1"/>
</dbReference>
<gene>
    <name evidence="9" type="ORF">Sps_02767</name>
</gene>
<evidence type="ECO:0000256" key="7">
    <source>
        <dbReference type="ARBA" id="ARBA00023136"/>
    </source>
</evidence>
<dbReference type="GO" id="GO:0005886">
    <property type="term" value="C:plasma membrane"/>
    <property type="evidence" value="ECO:0007669"/>
    <property type="project" value="UniProtKB-SubCell"/>
</dbReference>
<feature type="transmembrane region" description="Helical" evidence="8">
    <location>
        <begin position="226"/>
        <end position="248"/>
    </location>
</feature>
<dbReference type="OrthoDB" id="106838at2"/>
<feature type="transmembrane region" description="Helical" evidence="8">
    <location>
        <begin position="46"/>
        <end position="64"/>
    </location>
</feature>
<comment type="similarity">
    <text evidence="2">Belongs to the autoinducer-2 exporter (AI-2E) (TC 2.A.86) family.</text>
</comment>
<keyword evidence="6 8" id="KW-1133">Transmembrane helix</keyword>
<dbReference type="PANTHER" id="PTHR21716">
    <property type="entry name" value="TRANSMEMBRANE PROTEIN"/>
    <property type="match status" value="1"/>
</dbReference>
<feature type="transmembrane region" description="Helical" evidence="8">
    <location>
        <begin position="322"/>
        <end position="350"/>
    </location>
</feature>
<organism evidence="9 10">
    <name type="scientific">Shewanella psychrophila</name>
    <dbReference type="NCBI Taxonomy" id="225848"/>
    <lineage>
        <taxon>Bacteria</taxon>
        <taxon>Pseudomonadati</taxon>
        <taxon>Pseudomonadota</taxon>
        <taxon>Gammaproteobacteria</taxon>
        <taxon>Alteromonadales</taxon>
        <taxon>Shewanellaceae</taxon>
        <taxon>Shewanella</taxon>
    </lineage>
</organism>
<feature type="transmembrane region" description="Helical" evidence="8">
    <location>
        <begin position="76"/>
        <end position="102"/>
    </location>
</feature>
<evidence type="ECO:0000256" key="3">
    <source>
        <dbReference type="ARBA" id="ARBA00022448"/>
    </source>
</evidence>
<evidence type="ECO:0000256" key="1">
    <source>
        <dbReference type="ARBA" id="ARBA00004651"/>
    </source>
</evidence>
<reference evidence="9 10" key="1">
    <citation type="submission" date="2016-03" db="EMBL/GenBank/DDBJ databases">
        <title>Complete genome sequence of Shewanella psychrophila WP2, a deep sea bacterium isolated from west Pacific sediment.</title>
        <authorList>
            <person name="Xu G."/>
            <person name="Jian H."/>
        </authorList>
    </citation>
    <scope>NUCLEOTIDE SEQUENCE [LARGE SCALE GENOMIC DNA]</scope>
    <source>
        <strain evidence="9 10">WP2</strain>
    </source>
</reference>
<evidence type="ECO:0000256" key="5">
    <source>
        <dbReference type="ARBA" id="ARBA00022692"/>
    </source>
</evidence>
<sequence length="388" mass="41372">MDNQQGNNRVGNQQSKIFVNNMMESAIRIGLLFMLIVWTYDIIRPFVIPVLWGAIIAVALMPLTQKLEKAFKGRRGIAATALAIIGIALLVVPFVLVSGSIFDGVSRTIEVLQSGDVKIPGPTQKVADIPVLGDKLYEIWALFSTNLEKAVQHFLPEIKTAVGTIASVIGSSLATLMMFIISLAIAAGFMSHAEKISEAVSTVAVRVVGKNGEEWTTLTAATIRSVLLGVVGVAFIQSMLIGSAMFVFDVPAAGLITLGVLILGIAQLPALIVVLPVIFYVFSTQDTTPATIFTIWVLLAGVSDNFLKPLLMGRGVDVPMPVILIGAIGGMLSAGIIGLFLGAVVLAIWYELFVVWLKAGKEQEAAQELAIECDTSEPNLEAVANEVK</sequence>
<proteinExistence type="inferred from homology"/>
<dbReference type="KEGG" id="spsw:Sps_02767"/>
<comment type="subcellular location">
    <subcellularLocation>
        <location evidence="1">Cell membrane</location>
        <topology evidence="1">Multi-pass membrane protein</topology>
    </subcellularLocation>
</comment>
<keyword evidence="7 8" id="KW-0472">Membrane</keyword>
<keyword evidence="10" id="KW-1185">Reference proteome</keyword>
<dbReference type="InterPro" id="IPR002549">
    <property type="entry name" value="AI-2E-like"/>
</dbReference>
<keyword evidence="4" id="KW-1003">Cell membrane</keyword>
<keyword evidence="3" id="KW-0813">Transport</keyword>
<evidence type="ECO:0000256" key="4">
    <source>
        <dbReference type="ARBA" id="ARBA00022475"/>
    </source>
</evidence>
<feature type="transmembrane region" description="Helical" evidence="8">
    <location>
        <begin position="289"/>
        <end position="307"/>
    </location>
</feature>
<evidence type="ECO:0000256" key="2">
    <source>
        <dbReference type="ARBA" id="ARBA00009773"/>
    </source>
</evidence>
<evidence type="ECO:0000256" key="8">
    <source>
        <dbReference type="SAM" id="Phobius"/>
    </source>
</evidence>
<evidence type="ECO:0000256" key="6">
    <source>
        <dbReference type="ARBA" id="ARBA00022989"/>
    </source>
</evidence>
<dbReference type="RefSeq" id="WP_077753028.1">
    <property type="nucleotide sequence ID" value="NZ_CP014782.1"/>
</dbReference>
<feature type="transmembrane region" description="Helical" evidence="8">
    <location>
        <begin position="21"/>
        <end position="40"/>
    </location>
</feature>
<accession>A0A1S6HQX4</accession>
<keyword evidence="5 8" id="KW-0812">Transmembrane</keyword>
<evidence type="ECO:0000313" key="10">
    <source>
        <dbReference type="Proteomes" id="UP000189545"/>
    </source>
</evidence>
<evidence type="ECO:0000313" key="9">
    <source>
        <dbReference type="EMBL" id="AQS37919.1"/>
    </source>
</evidence>
<dbReference type="PANTHER" id="PTHR21716:SF67">
    <property type="entry name" value="TRANSPORT PROTEIN YDIK-RELATED"/>
    <property type="match status" value="1"/>
</dbReference>
<feature type="transmembrane region" description="Helical" evidence="8">
    <location>
        <begin position="254"/>
        <end position="282"/>
    </location>
</feature>
<dbReference type="STRING" id="225848.Sps_02767"/>